<comment type="caution">
    <text evidence="2">The sequence shown here is derived from an EMBL/GenBank/DDBJ whole genome shotgun (WGS) entry which is preliminary data.</text>
</comment>
<reference evidence="2 3" key="1">
    <citation type="submission" date="2019-03" db="EMBL/GenBank/DDBJ databases">
        <title>First draft genome of Liparis tanakae, snailfish: a comprehensive survey of snailfish specific genes.</title>
        <authorList>
            <person name="Kim W."/>
            <person name="Song I."/>
            <person name="Jeong J.-H."/>
            <person name="Kim D."/>
            <person name="Kim S."/>
            <person name="Ryu S."/>
            <person name="Song J.Y."/>
            <person name="Lee S.K."/>
        </authorList>
    </citation>
    <scope>NUCLEOTIDE SEQUENCE [LARGE SCALE GENOMIC DNA]</scope>
    <source>
        <tissue evidence="2">Muscle</tissue>
    </source>
</reference>
<evidence type="ECO:0000256" key="1">
    <source>
        <dbReference type="SAM" id="MobiDB-lite"/>
    </source>
</evidence>
<evidence type="ECO:0000313" key="2">
    <source>
        <dbReference type="EMBL" id="TNN55690.1"/>
    </source>
</evidence>
<gene>
    <name evidence="2" type="ORF">EYF80_034125</name>
</gene>
<feature type="compositionally biased region" description="Polar residues" evidence="1">
    <location>
        <begin position="40"/>
        <end position="53"/>
    </location>
</feature>
<accession>A0A4Z2GR27</accession>
<name>A0A4Z2GR27_9TELE</name>
<keyword evidence="3" id="KW-1185">Reference proteome</keyword>
<proteinExistence type="predicted"/>
<evidence type="ECO:0000313" key="3">
    <source>
        <dbReference type="Proteomes" id="UP000314294"/>
    </source>
</evidence>
<dbReference type="EMBL" id="SRLO01000449">
    <property type="protein sequence ID" value="TNN55690.1"/>
    <property type="molecule type" value="Genomic_DNA"/>
</dbReference>
<dbReference type="AlphaFoldDB" id="A0A4Z2GR27"/>
<feature type="region of interest" description="Disordered" evidence="1">
    <location>
        <begin position="27"/>
        <end position="73"/>
    </location>
</feature>
<protein>
    <submittedName>
        <fullName evidence="2">Uncharacterized protein</fullName>
    </submittedName>
</protein>
<organism evidence="2 3">
    <name type="scientific">Liparis tanakae</name>
    <name type="common">Tanaka's snailfish</name>
    <dbReference type="NCBI Taxonomy" id="230148"/>
    <lineage>
        <taxon>Eukaryota</taxon>
        <taxon>Metazoa</taxon>
        <taxon>Chordata</taxon>
        <taxon>Craniata</taxon>
        <taxon>Vertebrata</taxon>
        <taxon>Euteleostomi</taxon>
        <taxon>Actinopterygii</taxon>
        <taxon>Neopterygii</taxon>
        <taxon>Teleostei</taxon>
        <taxon>Neoteleostei</taxon>
        <taxon>Acanthomorphata</taxon>
        <taxon>Eupercaria</taxon>
        <taxon>Perciformes</taxon>
        <taxon>Cottioidei</taxon>
        <taxon>Cottales</taxon>
        <taxon>Liparidae</taxon>
        <taxon>Liparis</taxon>
    </lineage>
</organism>
<feature type="compositionally biased region" description="Basic and acidic residues" evidence="1">
    <location>
        <begin position="27"/>
        <end position="38"/>
    </location>
</feature>
<dbReference type="Proteomes" id="UP000314294">
    <property type="component" value="Unassembled WGS sequence"/>
</dbReference>
<sequence>MANLNTPLVYVDGAEVEPRKLPDGKHYKAARRAERGVRSTEGSRANKVLTQADQSYESSQKEETQQTQNHCSSSAGTLLHTFLGPAVLKPSEPPGRAFEMYCS</sequence>